<dbReference type="PATRIC" id="fig|1121451.3.peg.3373"/>
<evidence type="ECO:0000313" key="1">
    <source>
        <dbReference type="EMBL" id="CCO25433.1"/>
    </source>
</evidence>
<dbReference type="KEGG" id="dhy:DESAM_23166"/>
<keyword evidence="2" id="KW-1185">Reference proteome</keyword>
<protein>
    <submittedName>
        <fullName evidence="1">Uncharacterized protein</fullName>
    </submittedName>
</protein>
<name>L0RF88_9BACT</name>
<dbReference type="EMBL" id="FO203522">
    <property type="protein sequence ID" value="CCO25433.1"/>
    <property type="molecule type" value="Genomic_DNA"/>
</dbReference>
<evidence type="ECO:0000313" key="2">
    <source>
        <dbReference type="Proteomes" id="UP000010808"/>
    </source>
</evidence>
<sequence length="38" mass="4542">MIFLSKYAALFKVTVFHVSIYWRQFYIQGILKPFSKGI</sequence>
<dbReference type="HOGENOM" id="CLU_3327199_0_0_7"/>
<accession>L0RF88</accession>
<dbReference type="Proteomes" id="UP000010808">
    <property type="component" value="Chromosome"/>
</dbReference>
<gene>
    <name evidence="1" type="ORF">DESAM_23166</name>
</gene>
<reference evidence="1 2" key="1">
    <citation type="submission" date="2012-10" db="EMBL/GenBank/DDBJ databases">
        <authorList>
            <person name="Genoscope - CEA"/>
        </authorList>
    </citation>
    <scope>NUCLEOTIDE SEQUENCE [LARGE SCALE GENOMIC DNA]</scope>
    <source>
        <strain evidence="2">AM13 / DSM 14728</strain>
    </source>
</reference>
<dbReference type="AlphaFoldDB" id="L0RF88"/>
<organism evidence="1 2">
    <name type="scientific">Maridesulfovibrio hydrothermalis AM13 = DSM 14728</name>
    <dbReference type="NCBI Taxonomy" id="1121451"/>
    <lineage>
        <taxon>Bacteria</taxon>
        <taxon>Pseudomonadati</taxon>
        <taxon>Thermodesulfobacteriota</taxon>
        <taxon>Desulfovibrionia</taxon>
        <taxon>Desulfovibrionales</taxon>
        <taxon>Desulfovibrionaceae</taxon>
        <taxon>Maridesulfovibrio</taxon>
    </lineage>
</organism>
<proteinExistence type="predicted"/>